<evidence type="ECO:0000256" key="1">
    <source>
        <dbReference type="HAMAP-Rule" id="MF_00934"/>
    </source>
</evidence>
<keyword evidence="1" id="KW-0489">Methyltransferase</keyword>
<dbReference type="PANTHER" id="PTHR37426">
    <property type="entry name" value="RIBOSOMAL RNA LARGE SUBUNIT METHYLTRANSFERASE J"/>
    <property type="match status" value="1"/>
</dbReference>
<comment type="function">
    <text evidence="1">Specifically methylates the adenine in position 2030 of 23S rRNA.</text>
</comment>
<dbReference type="EMBL" id="CP114976">
    <property type="protein sequence ID" value="WBE25901.1"/>
    <property type="molecule type" value="Genomic_DNA"/>
</dbReference>
<evidence type="ECO:0000313" key="2">
    <source>
        <dbReference type="EMBL" id="WBE25901.1"/>
    </source>
</evidence>
<dbReference type="InterPro" id="IPR029063">
    <property type="entry name" value="SAM-dependent_MTases_sf"/>
</dbReference>
<keyword evidence="1" id="KW-0698">rRNA processing</keyword>
<dbReference type="SUPFAM" id="SSF53335">
    <property type="entry name" value="S-adenosyl-L-methionine-dependent methyltransferases"/>
    <property type="match status" value="1"/>
</dbReference>
<protein>
    <recommendedName>
        <fullName evidence="1">Ribosomal RNA large subunit methyltransferase J</fullName>
        <ecNumber evidence="1">2.1.1.266</ecNumber>
    </recommendedName>
    <alternativeName>
        <fullName evidence="1">23S rRNA (adenine(2030)-N6)-methyltransferase</fullName>
    </alternativeName>
    <alternativeName>
        <fullName evidence="1">23S rRNA m6A2030 methyltransferase</fullName>
    </alternativeName>
</protein>
<comment type="subunit">
    <text evidence="1">Monomer.</text>
</comment>
<keyword evidence="3" id="KW-1185">Reference proteome</keyword>
<dbReference type="GO" id="GO:0036307">
    <property type="term" value="F:23S rRNA (adenine(2030)-N(6))-methyltransferase activity"/>
    <property type="evidence" value="ECO:0007669"/>
    <property type="project" value="UniProtKB-UniRule"/>
</dbReference>
<feature type="binding site" evidence="1">
    <location>
        <position position="97"/>
    </location>
    <ligand>
        <name>S-adenosyl-L-methionine</name>
        <dbReference type="ChEBI" id="CHEBI:59789"/>
    </ligand>
</feature>
<dbReference type="AlphaFoldDB" id="A0AAF0AKW1"/>
<dbReference type="Proteomes" id="UP001212189">
    <property type="component" value="Chromosome"/>
</dbReference>
<feature type="binding site" evidence="1">
    <location>
        <position position="161"/>
    </location>
    <ligand>
        <name>S-adenosyl-L-methionine</name>
        <dbReference type="ChEBI" id="CHEBI:59789"/>
    </ligand>
</feature>
<keyword evidence="1" id="KW-0694">RNA-binding</keyword>
<sequence length="277" mass="31847">MNYRHAYHAGNHADVFKHLLLTRCLALLQKKPAPLAYIDTHAGIGLYDLQGEEAVKTGEWQEGVGRLWSSTEPFLTDYLYAVSELNEGDELRYYPGSPEFARCLTRSQDRLHLNEKHPVDGQLLKENMRLDRRASVHLGDGWHVPQALLPTEEKRVLMLIDPPFEEGNELERCVQALQESVERMRQAIVCIWYPIKDIAQLQRFYRQLQGSNAPKLLRVELYVDTPDDATRLSGSGMVICNPPWGLEEELKQIMPWLAKTLQQGESGWRLDWLIAES</sequence>
<organism evidence="2 3">
    <name type="scientific">Denitrificimonas caeni</name>
    <dbReference type="NCBI Taxonomy" id="521720"/>
    <lineage>
        <taxon>Bacteria</taxon>
        <taxon>Pseudomonadati</taxon>
        <taxon>Pseudomonadota</taxon>
        <taxon>Gammaproteobacteria</taxon>
        <taxon>Pseudomonadales</taxon>
        <taxon>Pseudomonadaceae</taxon>
        <taxon>Denitrificimonas</taxon>
    </lineage>
</organism>
<evidence type="ECO:0000313" key="3">
    <source>
        <dbReference type="Proteomes" id="UP001212189"/>
    </source>
</evidence>
<feature type="active site" description="Proton acceptor" evidence="1">
    <location>
        <position position="161"/>
    </location>
</feature>
<dbReference type="PANTHER" id="PTHR37426:SF1">
    <property type="entry name" value="RIBOSOMAL RNA LARGE SUBUNIT METHYLTRANSFERASE J"/>
    <property type="match status" value="1"/>
</dbReference>
<comment type="similarity">
    <text evidence="1">Belongs to the RlmJ family.</text>
</comment>
<dbReference type="RefSeq" id="WP_269818844.1">
    <property type="nucleotide sequence ID" value="NZ_CP114976.1"/>
</dbReference>
<comment type="catalytic activity">
    <reaction evidence="1">
        <text>adenosine(2030) in 23S rRNA + S-adenosyl-L-methionine = N(6)-methyladenosine(2030) in 23S rRNA + S-adenosyl-L-homocysteine + H(+)</text>
        <dbReference type="Rhea" id="RHEA:43736"/>
        <dbReference type="Rhea" id="RHEA-COMP:10668"/>
        <dbReference type="Rhea" id="RHEA-COMP:10669"/>
        <dbReference type="ChEBI" id="CHEBI:15378"/>
        <dbReference type="ChEBI" id="CHEBI:57856"/>
        <dbReference type="ChEBI" id="CHEBI:59789"/>
        <dbReference type="ChEBI" id="CHEBI:74411"/>
        <dbReference type="ChEBI" id="CHEBI:74449"/>
        <dbReference type="EC" id="2.1.1.266"/>
    </reaction>
</comment>
<feature type="binding site" evidence="1">
    <location>
        <begin position="140"/>
        <end position="141"/>
    </location>
    <ligand>
        <name>S-adenosyl-L-methionine</name>
        <dbReference type="ChEBI" id="CHEBI:59789"/>
    </ligand>
</feature>
<accession>A0AAF0AKW1</accession>
<dbReference type="Pfam" id="PF04378">
    <property type="entry name" value="RsmJ"/>
    <property type="match status" value="1"/>
</dbReference>
<keyword evidence="1" id="KW-0949">S-adenosyl-L-methionine</keyword>
<dbReference type="InterPro" id="IPR007473">
    <property type="entry name" value="RlmJ"/>
</dbReference>
<reference evidence="2 3" key="1">
    <citation type="submission" date="2022-12" db="EMBL/GenBank/DDBJ databases">
        <title>Coexistence and Characterization of a Novel Tigecycline Resistance gene tet(X) variant and blaNDM-1 in a Pseudomonas caeni Isolate of Chicken Origin.</title>
        <authorList>
            <person name="Lu X."/>
            <person name="Zhang L."/>
            <person name="Li R."/>
            <person name="Wang Z."/>
        </authorList>
    </citation>
    <scope>NUCLEOTIDE SEQUENCE [LARGE SCALE GENOMIC DNA]</scope>
    <source>
        <strain evidence="2 3">CE14</strain>
    </source>
</reference>
<feature type="site" description="Interaction with substrate rRNA" evidence="1">
    <location>
        <position position="3"/>
    </location>
</feature>
<name>A0AAF0AKW1_9GAMM</name>
<feature type="binding site" evidence="1">
    <location>
        <position position="41"/>
    </location>
    <ligand>
        <name>S-adenosyl-L-methionine</name>
        <dbReference type="ChEBI" id="CHEBI:59789"/>
    </ligand>
</feature>
<dbReference type="GO" id="GO:0070475">
    <property type="term" value="P:rRNA base methylation"/>
    <property type="evidence" value="ECO:0007669"/>
    <property type="project" value="UniProtKB-UniRule"/>
</dbReference>
<dbReference type="GO" id="GO:0005829">
    <property type="term" value="C:cytosol"/>
    <property type="evidence" value="ECO:0007669"/>
    <property type="project" value="TreeGrafter"/>
</dbReference>
<keyword evidence="1" id="KW-0808">Transferase</keyword>
<dbReference type="GO" id="GO:0003723">
    <property type="term" value="F:RNA binding"/>
    <property type="evidence" value="ECO:0007669"/>
    <property type="project" value="UniProtKB-UniRule"/>
</dbReference>
<feature type="binding site" evidence="1">
    <location>
        <position position="115"/>
    </location>
    <ligand>
        <name>S-adenosyl-L-methionine</name>
        <dbReference type="ChEBI" id="CHEBI:59789"/>
    </ligand>
</feature>
<dbReference type="EC" id="2.1.1.266" evidence="1"/>
<feature type="binding site" evidence="1">
    <location>
        <position position="18"/>
    </location>
    <ligand>
        <name>S-adenosyl-L-methionine</name>
        <dbReference type="ChEBI" id="CHEBI:59789"/>
    </ligand>
</feature>
<dbReference type="Gene3D" id="3.40.50.150">
    <property type="entry name" value="Vaccinia Virus protein VP39"/>
    <property type="match status" value="1"/>
</dbReference>
<proteinExistence type="inferred from homology"/>
<dbReference type="KEGG" id="dce:O6P33_03395"/>
<dbReference type="HAMAP" id="MF_00934">
    <property type="entry name" value="23SrRNA_methyltr_J"/>
    <property type="match status" value="1"/>
</dbReference>
<gene>
    <name evidence="1 2" type="primary">rlmJ</name>
    <name evidence="2" type="ORF">O6P33_03395</name>
</gene>